<proteinExistence type="predicted"/>
<dbReference type="AlphaFoldDB" id="A0A1H8VW43"/>
<feature type="transmembrane region" description="Helical" evidence="2">
    <location>
        <begin position="20"/>
        <end position="47"/>
    </location>
</feature>
<evidence type="ECO:0000256" key="2">
    <source>
        <dbReference type="SAM" id="Phobius"/>
    </source>
</evidence>
<organism evidence="3 4">
    <name type="scientific">Halogranum amylolyticum</name>
    <dbReference type="NCBI Taxonomy" id="660520"/>
    <lineage>
        <taxon>Archaea</taxon>
        <taxon>Methanobacteriati</taxon>
        <taxon>Methanobacteriota</taxon>
        <taxon>Stenosarchaea group</taxon>
        <taxon>Halobacteria</taxon>
        <taxon>Halobacteriales</taxon>
        <taxon>Haloferacaceae</taxon>
    </lineage>
</organism>
<name>A0A1H8VW43_9EURY</name>
<feature type="region of interest" description="Disordered" evidence="1">
    <location>
        <begin position="142"/>
        <end position="163"/>
    </location>
</feature>
<feature type="transmembrane region" description="Helical" evidence="2">
    <location>
        <begin position="59"/>
        <end position="83"/>
    </location>
</feature>
<accession>A0A1H8VW43</accession>
<keyword evidence="2" id="KW-0812">Transmembrane</keyword>
<dbReference type="EMBL" id="FODV01000020">
    <property type="protein sequence ID" value="SEP19601.1"/>
    <property type="molecule type" value="Genomic_DNA"/>
</dbReference>
<dbReference type="Proteomes" id="UP000199126">
    <property type="component" value="Unassembled WGS sequence"/>
</dbReference>
<evidence type="ECO:0000256" key="1">
    <source>
        <dbReference type="SAM" id="MobiDB-lite"/>
    </source>
</evidence>
<keyword evidence="2" id="KW-1133">Transmembrane helix</keyword>
<feature type="compositionally biased region" description="Polar residues" evidence="1">
    <location>
        <begin position="145"/>
        <end position="163"/>
    </location>
</feature>
<sequence>METASTRDVASNGENFYLHALLGAVVTVATSIIPFSPLIGGAVAGYLHNEGTGRGTRAGLVSGIFASLPLAAVFFFMFTIMSFGSLTTGEFAGPMFVIIMIGLILLIAAVYILGLSAVGGYIGAMYADSRAQARATAEFPVPDTTHASVPNDETATVDDQTTK</sequence>
<keyword evidence="2" id="KW-0472">Membrane</keyword>
<evidence type="ECO:0000313" key="3">
    <source>
        <dbReference type="EMBL" id="SEP19601.1"/>
    </source>
</evidence>
<evidence type="ECO:0000313" key="4">
    <source>
        <dbReference type="Proteomes" id="UP000199126"/>
    </source>
</evidence>
<reference evidence="4" key="1">
    <citation type="submission" date="2016-10" db="EMBL/GenBank/DDBJ databases">
        <authorList>
            <person name="Varghese N."/>
            <person name="Submissions S."/>
        </authorList>
    </citation>
    <scope>NUCLEOTIDE SEQUENCE [LARGE SCALE GENOMIC DNA]</scope>
    <source>
        <strain evidence="4">CGMCC 1.10121</strain>
    </source>
</reference>
<evidence type="ECO:0008006" key="5">
    <source>
        <dbReference type="Google" id="ProtNLM"/>
    </source>
</evidence>
<gene>
    <name evidence="3" type="ORF">SAMN04487948_12038</name>
</gene>
<dbReference type="Pfam" id="PF17647">
    <property type="entry name" value="DUF5518"/>
    <property type="match status" value="1"/>
</dbReference>
<dbReference type="OrthoDB" id="341846at2157"/>
<keyword evidence="4" id="KW-1185">Reference proteome</keyword>
<feature type="transmembrane region" description="Helical" evidence="2">
    <location>
        <begin position="95"/>
        <end position="124"/>
    </location>
</feature>
<dbReference type="InterPro" id="IPR040493">
    <property type="entry name" value="DUF5518"/>
</dbReference>
<protein>
    <recommendedName>
        <fullName evidence="5">DUF5518 domain-containing protein</fullName>
    </recommendedName>
</protein>
<dbReference type="RefSeq" id="WP_139246748.1">
    <property type="nucleotide sequence ID" value="NZ_FODV01000020.1"/>
</dbReference>